<dbReference type="EMBL" id="CAJVQB010037208">
    <property type="protein sequence ID" value="CAG8824976.1"/>
    <property type="molecule type" value="Genomic_DNA"/>
</dbReference>
<accession>A0ABN7WAT9</accession>
<organism evidence="1 2">
    <name type="scientific">Gigaspora margarita</name>
    <dbReference type="NCBI Taxonomy" id="4874"/>
    <lineage>
        <taxon>Eukaryota</taxon>
        <taxon>Fungi</taxon>
        <taxon>Fungi incertae sedis</taxon>
        <taxon>Mucoromycota</taxon>
        <taxon>Glomeromycotina</taxon>
        <taxon>Glomeromycetes</taxon>
        <taxon>Diversisporales</taxon>
        <taxon>Gigasporaceae</taxon>
        <taxon>Gigaspora</taxon>
    </lineage>
</organism>
<sequence>MRPLPTNSVQTLPILIPSPLRTSINGSIMPKNTRAQNEAIEKIKEATQQIL</sequence>
<dbReference type="Proteomes" id="UP000789901">
    <property type="component" value="Unassembled WGS sequence"/>
</dbReference>
<gene>
    <name evidence="1" type="ORF">GMARGA_LOCUS28719</name>
</gene>
<evidence type="ECO:0000313" key="2">
    <source>
        <dbReference type="Proteomes" id="UP000789901"/>
    </source>
</evidence>
<feature type="non-terminal residue" evidence="1">
    <location>
        <position position="51"/>
    </location>
</feature>
<keyword evidence="2" id="KW-1185">Reference proteome</keyword>
<reference evidence="1 2" key="1">
    <citation type="submission" date="2021-06" db="EMBL/GenBank/DDBJ databases">
        <authorList>
            <person name="Kallberg Y."/>
            <person name="Tangrot J."/>
            <person name="Rosling A."/>
        </authorList>
    </citation>
    <scope>NUCLEOTIDE SEQUENCE [LARGE SCALE GENOMIC DNA]</scope>
    <source>
        <strain evidence="1 2">120-4 pot B 10/14</strain>
    </source>
</reference>
<comment type="caution">
    <text evidence="1">The sequence shown here is derived from an EMBL/GenBank/DDBJ whole genome shotgun (WGS) entry which is preliminary data.</text>
</comment>
<evidence type="ECO:0000313" key="1">
    <source>
        <dbReference type="EMBL" id="CAG8824976.1"/>
    </source>
</evidence>
<proteinExistence type="predicted"/>
<protein>
    <submittedName>
        <fullName evidence="1">36855_t:CDS:1</fullName>
    </submittedName>
</protein>
<name>A0ABN7WAT9_GIGMA</name>